<feature type="non-terminal residue" evidence="3">
    <location>
        <position position="1"/>
    </location>
</feature>
<organism evidence="3 4">
    <name type="scientific">Umbelopsis vinacea</name>
    <dbReference type="NCBI Taxonomy" id="44442"/>
    <lineage>
        <taxon>Eukaryota</taxon>
        <taxon>Fungi</taxon>
        <taxon>Fungi incertae sedis</taxon>
        <taxon>Mucoromycota</taxon>
        <taxon>Mucoromycotina</taxon>
        <taxon>Umbelopsidomycetes</taxon>
        <taxon>Umbelopsidales</taxon>
        <taxon>Umbelopsidaceae</taxon>
        <taxon>Umbelopsis</taxon>
    </lineage>
</organism>
<feature type="region of interest" description="Disordered" evidence="1">
    <location>
        <begin position="156"/>
        <end position="185"/>
    </location>
</feature>
<feature type="compositionally biased region" description="Basic and acidic residues" evidence="1">
    <location>
        <begin position="77"/>
        <end position="89"/>
    </location>
</feature>
<dbReference type="Proteomes" id="UP000612746">
    <property type="component" value="Unassembled WGS sequence"/>
</dbReference>
<keyword evidence="4" id="KW-1185">Reference proteome</keyword>
<comment type="caution">
    <text evidence="3">The sequence shown here is derived from an EMBL/GenBank/DDBJ whole genome shotgun (WGS) entry which is preliminary data.</text>
</comment>
<feature type="compositionally biased region" description="Polar residues" evidence="1">
    <location>
        <begin position="7"/>
        <end position="23"/>
    </location>
</feature>
<dbReference type="PANTHER" id="PTHR46333">
    <property type="entry name" value="CYTOKINESIS PROTEIN 3"/>
    <property type="match status" value="1"/>
</dbReference>
<dbReference type="InterPro" id="IPR056409">
    <property type="entry name" value="Ig_CYK3_C"/>
</dbReference>
<dbReference type="PANTHER" id="PTHR46333:SF2">
    <property type="entry name" value="CYTOKINESIS PROTEIN 3"/>
    <property type="match status" value="1"/>
</dbReference>
<dbReference type="OrthoDB" id="6129702at2759"/>
<dbReference type="AlphaFoldDB" id="A0A8H7UEG9"/>
<sequence>RSDSDSELNSPTYRHNSRSSPQLSIPGAWPASPITYTEEPGEITVDGLSDEFDYVILRVPAKSRASSIASFSSSARKSMDSSRRGSIEEDLTERCVSRLSTPEATHLVQSIKALKTPVPDQTRQFAMYSPDRSTSWRVDDMGKYEYLVLRSSSQMSTARPRMSSEESDKIALESDENDEVESLNIANPGFPLDEIADQWHDAPQSFSTYHRSSSYTEITASLFAYKPEEIRGSSPYQVKNASMPALDVPQRPRSRSLTELRQYPTQSANEPSHLDQKPRVPEHRNTMPPSLTRSSSSGSQKLARLLSTVSRRSLQSLKISSATEIGNQMEQVWERSMEQAAVAQSQSGLTRKYTLSRPSFWDPNHHVQDAAMQHSPKPSIGFKILSIFRPRKMRVRSLMRQQHLLERGWAVERARSPCIAYMQDMGIHMGRLNPFAIINNTWEKGEPGSHLSFRESDFNQIDTYARSVRQNGTAMTPEQLTTKYIVRPYRRDIQKVRAIFIWIIENIRMGAPQDGASSNASKSPGSDNETDGSIGGFGTSTHAEQVEKDWVETAEVVLSKRWCRTGVGFARLFCEMAVAAGLDDTKVVYGYLRVPKDNIDIATRSNGKIKINHAWCAVKIDGTYRLIDCYLASPFLPSNKGFIESHWFLARPLTMIYTHFPASFQDQFLDPPVTSAVFFGLPHVRTPFFKHHLQVLDYEFTYLDLVDDDVLHMTLWMDDATGCYAEVECRLQKTGSTTSAIIIKRALAQFIMDGHQRVCKIKAVLPSDMRVGWLKIYAGPKIWPDVSFLALRYKGPHVIRQFDIDFVFNFQSQTANSAFNPYPLAMVYRITHSGRPPQVFDFVKSHLSVYDFYVHEPQCYVLYPMQMYTFRILSMVNRHQKLAVKSPTGRLNRLVYFPQDKSYTGSMIVGEVGIWHLVCLQESGSWNNVIASWECRS</sequence>
<dbReference type="GO" id="GO:0110085">
    <property type="term" value="C:mitotic actomyosin contractile ring"/>
    <property type="evidence" value="ECO:0007669"/>
    <property type="project" value="TreeGrafter"/>
</dbReference>
<name>A0A8H7UEG9_9FUNG</name>
<feature type="domain" description="CYK3 C-terminal Ig-like" evidence="2">
    <location>
        <begin position="847"/>
        <end position="935"/>
    </location>
</feature>
<evidence type="ECO:0000259" key="2">
    <source>
        <dbReference type="Pfam" id="PF24584"/>
    </source>
</evidence>
<evidence type="ECO:0000313" key="3">
    <source>
        <dbReference type="EMBL" id="KAG2178627.1"/>
    </source>
</evidence>
<feature type="region of interest" description="Disordered" evidence="1">
    <location>
        <begin position="1"/>
        <end position="27"/>
    </location>
</feature>
<reference evidence="3" key="1">
    <citation type="submission" date="2020-12" db="EMBL/GenBank/DDBJ databases">
        <title>Metabolic potential, ecology and presence of endohyphal bacteria is reflected in genomic diversity of Mucoromycotina.</title>
        <authorList>
            <person name="Muszewska A."/>
            <person name="Okrasinska A."/>
            <person name="Steczkiewicz K."/>
            <person name="Drgas O."/>
            <person name="Orlowska M."/>
            <person name="Perlinska-Lenart U."/>
            <person name="Aleksandrzak-Piekarczyk T."/>
            <person name="Szatraj K."/>
            <person name="Zielenkiewicz U."/>
            <person name="Pilsyk S."/>
            <person name="Malc E."/>
            <person name="Mieczkowski P."/>
            <person name="Kruszewska J.S."/>
            <person name="Biernat P."/>
            <person name="Pawlowska J."/>
        </authorList>
    </citation>
    <scope>NUCLEOTIDE SEQUENCE</scope>
    <source>
        <strain evidence="3">WA0000051536</strain>
    </source>
</reference>
<evidence type="ECO:0000256" key="1">
    <source>
        <dbReference type="SAM" id="MobiDB-lite"/>
    </source>
</evidence>
<dbReference type="GO" id="GO:0140278">
    <property type="term" value="P:mitotic division septum assembly"/>
    <property type="evidence" value="ECO:0007669"/>
    <property type="project" value="TreeGrafter"/>
</dbReference>
<feature type="compositionally biased region" description="Basic and acidic residues" evidence="1">
    <location>
        <begin position="272"/>
        <end position="285"/>
    </location>
</feature>
<feature type="region of interest" description="Disordered" evidence="1">
    <location>
        <begin position="513"/>
        <end position="538"/>
    </location>
</feature>
<dbReference type="EMBL" id="JAEPRA010000011">
    <property type="protein sequence ID" value="KAG2178627.1"/>
    <property type="molecule type" value="Genomic_DNA"/>
</dbReference>
<dbReference type="Pfam" id="PF24584">
    <property type="entry name" value="Ig_CYK3_C"/>
    <property type="match status" value="1"/>
</dbReference>
<feature type="region of interest" description="Disordered" evidence="1">
    <location>
        <begin position="68"/>
        <end position="89"/>
    </location>
</feature>
<feature type="region of interest" description="Disordered" evidence="1">
    <location>
        <begin position="235"/>
        <end position="302"/>
    </location>
</feature>
<gene>
    <name evidence="3" type="ORF">INT44_001780</name>
</gene>
<feature type="compositionally biased region" description="Polar residues" evidence="1">
    <location>
        <begin position="255"/>
        <end position="270"/>
    </location>
</feature>
<dbReference type="InterPro" id="IPR052557">
    <property type="entry name" value="CAP/Cytokinesis_protein"/>
</dbReference>
<feature type="compositionally biased region" description="Basic and acidic residues" evidence="1">
    <location>
        <begin position="162"/>
        <end position="172"/>
    </location>
</feature>
<proteinExistence type="predicted"/>
<accession>A0A8H7UEG9</accession>
<protein>
    <recommendedName>
        <fullName evidence="2">CYK3 C-terminal Ig-like domain-containing protein</fullName>
    </recommendedName>
</protein>
<evidence type="ECO:0000313" key="4">
    <source>
        <dbReference type="Proteomes" id="UP000612746"/>
    </source>
</evidence>
<feature type="compositionally biased region" description="Polar residues" evidence="1">
    <location>
        <begin position="515"/>
        <end position="527"/>
    </location>
</feature>